<keyword evidence="13" id="KW-1185">Reference proteome</keyword>
<dbReference type="InterPro" id="IPR001155">
    <property type="entry name" value="OxRdtase_FMN_N"/>
</dbReference>
<keyword evidence="5" id="KW-0288">FMN</keyword>
<comment type="caution">
    <text evidence="12">The sequence shown here is derived from an EMBL/GenBank/DDBJ whole genome shotgun (WGS) entry which is preliminary data.</text>
</comment>
<sequence length="649" mass="71392">MNDYNYLFSPLKIGSVTVKNRVVFSAHMTNNGAGGVVTDKHIAYYTERAKGGAGLIITEEQSVHPTDRAYEKLIDAFDRRVIHGYKKLTDSVHVYGTKIFAQINHNGSQGNSTYSRMAVWGPSAIPDPIFREIPKQMEKEDIRQVVEGYAIVARHVREGGFDGAELQASHSSLIRQFLSPATNKRNDEYGGSLENRMRYVIELIDAIREAVGRDFTLGIRLCGDELIPGGITLEQTLEIARKLEETGKIDYINTSIGNFHNLFMVEGSMHVPLGYATYMASAIRKVVNIPVFTAGRINDPVQAEQLLAEGHADMIGVVRGQICDPEFTIKAQQGRLNDIRKCIACNQYCVGRMGLNRFLSCIQNPGAGNEKQYGIDTLQPCSTRKRVMVVGGGPAGLEAAKIAAERGHDVTIYEREQTLGGTVGLFTKIPNRAEFGDHIRNQLNQLEKLDVRIKLGVDVTADLVMRENPDTVVIATGGKKGYPPFAVSEDAIPLGDTRDVLHNRLTLGKKVVLVDFTGGQPATSVAEFLIDNGHEVELLTAALYAGADLGPTQDLPLWYDRVLSKGITITSNVVVKDVGKKITVFNHYSGAEWQIEADSVVYATMGMPDSDLYFALKGKVKELYRIGDCLAPRRVEQAVLDGHRIGRAI</sequence>
<proteinExistence type="inferred from homology"/>
<dbReference type="PRINTS" id="PR00419">
    <property type="entry name" value="ADXRDTASE"/>
</dbReference>
<evidence type="ECO:0000256" key="1">
    <source>
        <dbReference type="ARBA" id="ARBA00001917"/>
    </source>
</evidence>
<dbReference type="Gene3D" id="3.40.50.720">
    <property type="entry name" value="NAD(P)-binding Rossmann-like Domain"/>
    <property type="match status" value="1"/>
</dbReference>
<name>A0A511V747_9BACL</name>
<dbReference type="Pfam" id="PF00724">
    <property type="entry name" value="Oxidored_FMN"/>
    <property type="match status" value="1"/>
</dbReference>
<comment type="similarity">
    <text evidence="3">In the N-terminal section; belongs to the NADH:flavin oxidoreductase/NADH oxidase family.</text>
</comment>
<dbReference type="PANTHER" id="PTHR42917:SF2">
    <property type="entry name" value="2,4-DIENOYL-COA REDUCTASE [(2E)-ENOYL-COA-PRODUCING]"/>
    <property type="match status" value="1"/>
</dbReference>
<dbReference type="NCBIfam" id="TIGR03997">
    <property type="entry name" value="mycofact_OYE_2"/>
    <property type="match status" value="1"/>
</dbReference>
<accession>A0A511V747</accession>
<dbReference type="Pfam" id="PF07992">
    <property type="entry name" value="Pyr_redox_2"/>
    <property type="match status" value="1"/>
</dbReference>
<comment type="cofactor">
    <cofactor evidence="1">
        <name>FMN</name>
        <dbReference type="ChEBI" id="CHEBI:58210"/>
    </cofactor>
</comment>
<evidence type="ECO:0000259" key="11">
    <source>
        <dbReference type="Pfam" id="PF07992"/>
    </source>
</evidence>
<keyword evidence="4" id="KW-0285">Flavoprotein</keyword>
<keyword evidence="8" id="KW-0408">Iron</keyword>
<organism evidence="12 13">
    <name type="scientific">Aneurinibacillus danicus</name>
    <dbReference type="NCBI Taxonomy" id="267746"/>
    <lineage>
        <taxon>Bacteria</taxon>
        <taxon>Bacillati</taxon>
        <taxon>Bacillota</taxon>
        <taxon>Bacilli</taxon>
        <taxon>Bacillales</taxon>
        <taxon>Paenibacillaceae</taxon>
        <taxon>Aneurinibacillus group</taxon>
        <taxon>Aneurinibacillus</taxon>
    </lineage>
</organism>
<evidence type="ECO:0000256" key="7">
    <source>
        <dbReference type="ARBA" id="ARBA00023002"/>
    </source>
</evidence>
<dbReference type="SUPFAM" id="SSF51395">
    <property type="entry name" value="FMN-linked oxidoreductases"/>
    <property type="match status" value="1"/>
</dbReference>
<keyword evidence="6" id="KW-0479">Metal-binding</keyword>
<dbReference type="GO" id="GO:0010181">
    <property type="term" value="F:FMN binding"/>
    <property type="evidence" value="ECO:0007669"/>
    <property type="project" value="InterPro"/>
</dbReference>
<dbReference type="Proteomes" id="UP000321157">
    <property type="component" value="Unassembled WGS sequence"/>
</dbReference>
<dbReference type="EMBL" id="BJXX01000047">
    <property type="protein sequence ID" value="GEN33543.1"/>
    <property type="molecule type" value="Genomic_DNA"/>
</dbReference>
<evidence type="ECO:0000259" key="10">
    <source>
        <dbReference type="Pfam" id="PF00724"/>
    </source>
</evidence>
<dbReference type="GO" id="GO:0046872">
    <property type="term" value="F:metal ion binding"/>
    <property type="evidence" value="ECO:0007669"/>
    <property type="project" value="UniProtKB-KW"/>
</dbReference>
<evidence type="ECO:0000256" key="9">
    <source>
        <dbReference type="ARBA" id="ARBA00023014"/>
    </source>
</evidence>
<dbReference type="InterPro" id="IPR051793">
    <property type="entry name" value="NADH:flavin_oxidoreductase"/>
</dbReference>
<dbReference type="Gene3D" id="3.50.50.60">
    <property type="entry name" value="FAD/NAD(P)-binding domain"/>
    <property type="match status" value="1"/>
</dbReference>
<dbReference type="InterPro" id="IPR023987">
    <property type="entry name" value="CHP03977_oxidoreductase"/>
</dbReference>
<dbReference type="AlphaFoldDB" id="A0A511V747"/>
<dbReference type="SUPFAM" id="SSF51905">
    <property type="entry name" value="FAD/NAD(P)-binding domain"/>
    <property type="match status" value="1"/>
</dbReference>
<evidence type="ECO:0000256" key="6">
    <source>
        <dbReference type="ARBA" id="ARBA00022723"/>
    </source>
</evidence>
<dbReference type="CDD" id="cd04734">
    <property type="entry name" value="OYE_like_3_FMN"/>
    <property type="match status" value="1"/>
</dbReference>
<evidence type="ECO:0000256" key="5">
    <source>
        <dbReference type="ARBA" id="ARBA00022643"/>
    </source>
</evidence>
<protein>
    <submittedName>
        <fullName evidence="12">Oxidoreductase</fullName>
    </submittedName>
</protein>
<feature type="domain" description="NADH:flavin oxidoreductase/NADH oxidase N-terminal" evidence="10">
    <location>
        <begin position="7"/>
        <end position="335"/>
    </location>
</feature>
<dbReference type="RefSeq" id="WP_146808874.1">
    <property type="nucleotide sequence ID" value="NZ_BJXX01000047.1"/>
</dbReference>
<dbReference type="OrthoDB" id="9772736at2"/>
<feature type="domain" description="FAD/NAD(P)-binding" evidence="11">
    <location>
        <begin position="386"/>
        <end position="613"/>
    </location>
</feature>
<dbReference type="GO" id="GO:0051536">
    <property type="term" value="F:iron-sulfur cluster binding"/>
    <property type="evidence" value="ECO:0007669"/>
    <property type="project" value="UniProtKB-KW"/>
</dbReference>
<dbReference type="GO" id="GO:0016491">
    <property type="term" value="F:oxidoreductase activity"/>
    <property type="evidence" value="ECO:0007669"/>
    <property type="project" value="UniProtKB-KW"/>
</dbReference>
<comment type="cofactor">
    <cofactor evidence="2">
        <name>[4Fe-4S] cluster</name>
        <dbReference type="ChEBI" id="CHEBI:49883"/>
    </cofactor>
</comment>
<dbReference type="PANTHER" id="PTHR42917">
    <property type="entry name" value="2,4-DIENOYL-COA REDUCTASE"/>
    <property type="match status" value="1"/>
</dbReference>
<evidence type="ECO:0000256" key="4">
    <source>
        <dbReference type="ARBA" id="ARBA00022630"/>
    </source>
</evidence>
<dbReference type="InterPro" id="IPR036188">
    <property type="entry name" value="FAD/NAD-bd_sf"/>
</dbReference>
<evidence type="ECO:0000313" key="12">
    <source>
        <dbReference type="EMBL" id="GEN33543.1"/>
    </source>
</evidence>
<dbReference type="InterPro" id="IPR023753">
    <property type="entry name" value="FAD/NAD-binding_dom"/>
</dbReference>
<keyword evidence="9" id="KW-0411">Iron-sulfur</keyword>
<evidence type="ECO:0000256" key="2">
    <source>
        <dbReference type="ARBA" id="ARBA00001966"/>
    </source>
</evidence>
<evidence type="ECO:0000256" key="8">
    <source>
        <dbReference type="ARBA" id="ARBA00023004"/>
    </source>
</evidence>
<gene>
    <name evidence="12" type="ORF">ADA01nite_10030</name>
</gene>
<dbReference type="Gene3D" id="3.20.20.70">
    <property type="entry name" value="Aldolase class I"/>
    <property type="match status" value="1"/>
</dbReference>
<dbReference type="InterPro" id="IPR013785">
    <property type="entry name" value="Aldolase_TIM"/>
</dbReference>
<evidence type="ECO:0000256" key="3">
    <source>
        <dbReference type="ARBA" id="ARBA00011048"/>
    </source>
</evidence>
<reference evidence="12 13" key="1">
    <citation type="submission" date="2019-07" db="EMBL/GenBank/DDBJ databases">
        <title>Whole genome shotgun sequence of Aneurinibacillus danicus NBRC 102444.</title>
        <authorList>
            <person name="Hosoyama A."/>
            <person name="Uohara A."/>
            <person name="Ohji S."/>
            <person name="Ichikawa N."/>
        </authorList>
    </citation>
    <scope>NUCLEOTIDE SEQUENCE [LARGE SCALE GENOMIC DNA]</scope>
    <source>
        <strain evidence="12 13">NBRC 102444</strain>
    </source>
</reference>
<evidence type="ECO:0000313" key="13">
    <source>
        <dbReference type="Proteomes" id="UP000321157"/>
    </source>
</evidence>
<keyword evidence="7" id="KW-0560">Oxidoreductase</keyword>